<protein>
    <submittedName>
        <fullName evidence="1">Uncharacterized protein</fullName>
    </submittedName>
</protein>
<gene>
    <name evidence="1" type="ORF">IE53DRAFT_342532</name>
</gene>
<name>A0ACD0NZK2_9BASI</name>
<keyword evidence="2" id="KW-1185">Reference proteome</keyword>
<accession>A0ACD0NZK2</accession>
<evidence type="ECO:0000313" key="1">
    <source>
        <dbReference type="EMBL" id="PWN51323.1"/>
    </source>
</evidence>
<proteinExistence type="predicted"/>
<dbReference type="Proteomes" id="UP000245626">
    <property type="component" value="Unassembled WGS sequence"/>
</dbReference>
<dbReference type="EMBL" id="KZ819852">
    <property type="protein sequence ID" value="PWN51323.1"/>
    <property type="molecule type" value="Genomic_DNA"/>
</dbReference>
<sequence>MPPRIFSTPPTRPGHSALRQYHIRVSQSPELGSAYGTNLLSRLAIAPPLILELTVTNAQGEEIDAGDEMPFLVCHCSLVTDSGQPADLMSPLASSSLVQDQKREQRETHEPAAEPASTKEVPSSASSSATSAPPIHPSGNRQPGPVRMLYGTLVASPQPFQGPDGRTRTYFLFPEISVRARGRFRLKLSLMRIPIPSAPMGSSTFLSTVSTNVFEVVSPDEYIAPHITDLTRFLARQGAGLLLPPGQSAD</sequence>
<evidence type="ECO:0000313" key="2">
    <source>
        <dbReference type="Proteomes" id="UP000245626"/>
    </source>
</evidence>
<organism evidence="1 2">
    <name type="scientific">Violaceomyces palustris</name>
    <dbReference type="NCBI Taxonomy" id="1673888"/>
    <lineage>
        <taxon>Eukaryota</taxon>
        <taxon>Fungi</taxon>
        <taxon>Dikarya</taxon>
        <taxon>Basidiomycota</taxon>
        <taxon>Ustilaginomycotina</taxon>
        <taxon>Ustilaginomycetes</taxon>
        <taxon>Violaceomycetales</taxon>
        <taxon>Violaceomycetaceae</taxon>
        <taxon>Violaceomyces</taxon>
    </lineage>
</organism>
<reference evidence="1 2" key="1">
    <citation type="journal article" date="2018" name="Mol. Biol. Evol.">
        <title>Broad Genomic Sampling Reveals a Smut Pathogenic Ancestry of the Fungal Clade Ustilaginomycotina.</title>
        <authorList>
            <person name="Kijpornyongpan T."/>
            <person name="Mondo S.J."/>
            <person name="Barry K."/>
            <person name="Sandor L."/>
            <person name="Lee J."/>
            <person name="Lipzen A."/>
            <person name="Pangilinan J."/>
            <person name="LaButti K."/>
            <person name="Hainaut M."/>
            <person name="Henrissat B."/>
            <person name="Grigoriev I.V."/>
            <person name="Spatafora J.W."/>
            <person name="Aime M.C."/>
        </authorList>
    </citation>
    <scope>NUCLEOTIDE SEQUENCE [LARGE SCALE GENOMIC DNA]</scope>
    <source>
        <strain evidence="1 2">SA 807</strain>
    </source>
</reference>